<proteinExistence type="predicted"/>
<dbReference type="OrthoDB" id="4557756at2"/>
<protein>
    <submittedName>
        <fullName evidence="3">DUF4190 domain-containing protein</fullName>
    </submittedName>
</protein>
<evidence type="ECO:0000256" key="2">
    <source>
        <dbReference type="SAM" id="Phobius"/>
    </source>
</evidence>
<feature type="transmembrane region" description="Helical" evidence="2">
    <location>
        <begin position="38"/>
        <end position="71"/>
    </location>
</feature>
<evidence type="ECO:0000313" key="4">
    <source>
        <dbReference type="Proteomes" id="UP000178953"/>
    </source>
</evidence>
<evidence type="ECO:0000256" key="1">
    <source>
        <dbReference type="SAM" id="MobiDB-lite"/>
    </source>
</evidence>
<dbReference type="RefSeq" id="WP_070355924.1">
    <property type="nucleotide sequence ID" value="NZ_CP043474.1"/>
</dbReference>
<accession>A0A1E8PYS0</accession>
<sequence length="154" mass="15543">MTGYPGGYPPPPQDPYSGYPAGPYPYGPPPRPRNGLGLTALILGIAGLLAFWSIAGGVLLGVAAVVLGLIGRGRARRGEATNGGVAVAGAVLGALAIVLSLAFIAVWAGVFDAVGGDDYLECVSRAGTDQQALDGCIDQLTDRVDATLRPSPTP</sequence>
<feature type="region of interest" description="Disordered" evidence="1">
    <location>
        <begin position="1"/>
        <end position="24"/>
    </location>
</feature>
<evidence type="ECO:0000313" key="3">
    <source>
        <dbReference type="EMBL" id="OFJ50834.1"/>
    </source>
</evidence>
<keyword evidence="2" id="KW-0472">Membrane</keyword>
<dbReference type="Proteomes" id="UP000178953">
    <property type="component" value="Unassembled WGS sequence"/>
</dbReference>
<gene>
    <name evidence="3" type="ORF">BEL07_25940</name>
</gene>
<keyword evidence="2" id="KW-1133">Transmembrane helix</keyword>
<comment type="caution">
    <text evidence="3">The sequence shown here is derived from an EMBL/GenBank/DDBJ whole genome shotgun (WGS) entry which is preliminary data.</text>
</comment>
<keyword evidence="2" id="KW-0812">Transmembrane</keyword>
<feature type="transmembrane region" description="Helical" evidence="2">
    <location>
        <begin position="83"/>
        <end position="110"/>
    </location>
</feature>
<name>A0A1E8PYS0_9MYCO</name>
<dbReference type="AlphaFoldDB" id="A0A1E8PYS0"/>
<reference evidence="3 4" key="1">
    <citation type="submission" date="2016-09" db="EMBL/GenBank/DDBJ databases">
        <title>genome sequence of Mycobacterium sp. 739 SCH.</title>
        <authorList>
            <person name="Greninger A.L."/>
            <person name="Qin X."/>
            <person name="Jerome K."/>
            <person name="Vora S."/>
            <person name="Quinn K."/>
        </authorList>
    </citation>
    <scope>NUCLEOTIDE SEQUENCE [LARGE SCALE GENOMIC DNA]</scope>
    <source>
        <strain evidence="3 4">SCH</strain>
    </source>
</reference>
<keyword evidence="4" id="KW-1185">Reference proteome</keyword>
<dbReference type="EMBL" id="MCHX01000092">
    <property type="protein sequence ID" value="OFJ50834.1"/>
    <property type="molecule type" value="Genomic_DNA"/>
</dbReference>
<organism evidence="3 4">
    <name type="scientific">Mycolicibacterium grossiae</name>
    <dbReference type="NCBI Taxonomy" id="1552759"/>
    <lineage>
        <taxon>Bacteria</taxon>
        <taxon>Bacillati</taxon>
        <taxon>Actinomycetota</taxon>
        <taxon>Actinomycetes</taxon>
        <taxon>Mycobacteriales</taxon>
        <taxon>Mycobacteriaceae</taxon>
        <taxon>Mycolicibacterium</taxon>
    </lineage>
</organism>